<accession>A0ABU6WYE3</accession>
<reference evidence="1 2" key="1">
    <citation type="journal article" date="2023" name="Plants (Basel)">
        <title>Bridging the Gap: Combining Genomics and Transcriptomics Approaches to Understand Stylosanthes scabra, an Orphan Legume from the Brazilian Caatinga.</title>
        <authorList>
            <person name="Ferreira-Neto J.R.C."/>
            <person name="da Silva M.D."/>
            <person name="Binneck E."/>
            <person name="de Melo N.F."/>
            <person name="da Silva R.H."/>
            <person name="de Melo A.L.T.M."/>
            <person name="Pandolfi V."/>
            <person name="Bustamante F.O."/>
            <person name="Brasileiro-Vidal A.C."/>
            <person name="Benko-Iseppon A.M."/>
        </authorList>
    </citation>
    <scope>NUCLEOTIDE SEQUENCE [LARGE SCALE GENOMIC DNA]</scope>
    <source>
        <tissue evidence="1">Leaves</tissue>
    </source>
</reference>
<organism evidence="1 2">
    <name type="scientific">Stylosanthes scabra</name>
    <dbReference type="NCBI Taxonomy" id="79078"/>
    <lineage>
        <taxon>Eukaryota</taxon>
        <taxon>Viridiplantae</taxon>
        <taxon>Streptophyta</taxon>
        <taxon>Embryophyta</taxon>
        <taxon>Tracheophyta</taxon>
        <taxon>Spermatophyta</taxon>
        <taxon>Magnoliopsida</taxon>
        <taxon>eudicotyledons</taxon>
        <taxon>Gunneridae</taxon>
        <taxon>Pentapetalae</taxon>
        <taxon>rosids</taxon>
        <taxon>fabids</taxon>
        <taxon>Fabales</taxon>
        <taxon>Fabaceae</taxon>
        <taxon>Papilionoideae</taxon>
        <taxon>50 kb inversion clade</taxon>
        <taxon>dalbergioids sensu lato</taxon>
        <taxon>Dalbergieae</taxon>
        <taxon>Pterocarpus clade</taxon>
        <taxon>Stylosanthes</taxon>
    </lineage>
</organism>
<proteinExistence type="predicted"/>
<evidence type="ECO:0000313" key="2">
    <source>
        <dbReference type="Proteomes" id="UP001341840"/>
    </source>
</evidence>
<evidence type="ECO:0000313" key="1">
    <source>
        <dbReference type="EMBL" id="MED6189168.1"/>
    </source>
</evidence>
<protein>
    <submittedName>
        <fullName evidence="1">Uncharacterized protein</fullName>
    </submittedName>
</protein>
<dbReference type="Proteomes" id="UP001341840">
    <property type="component" value="Unassembled WGS sequence"/>
</dbReference>
<comment type="caution">
    <text evidence="1">The sequence shown here is derived from an EMBL/GenBank/DDBJ whole genome shotgun (WGS) entry which is preliminary data.</text>
</comment>
<sequence length="94" mass="10739">MGICLKRYSGSISGPCSAACSDISGGCGVWVEYWHRQRVLQQRLLLFATSLSMRQFGFLSLELAKGNFLEKSKLLFRTRYFSFIRSNFENLEVS</sequence>
<dbReference type="EMBL" id="JASCZI010183216">
    <property type="protein sequence ID" value="MED6189168.1"/>
    <property type="molecule type" value="Genomic_DNA"/>
</dbReference>
<keyword evidence="2" id="KW-1185">Reference proteome</keyword>
<name>A0ABU6WYE3_9FABA</name>
<gene>
    <name evidence="1" type="ORF">PIB30_093200</name>
</gene>